<dbReference type="HOGENOM" id="CLU_3275520_0_0_6"/>
<reference key="2">
    <citation type="submission" date="2011-06" db="EMBL/GenBank/DDBJ databases">
        <title>Complete Genome Sequence of Pseudomonas stutzeri Strain CGMCC 1.1803.</title>
        <authorList>
            <person name="Yan Y."/>
            <person name="Chen M."/>
            <person name="Lu W."/>
            <person name="Zhang W."/>
            <person name="Ping S."/>
            <person name="Lin M."/>
        </authorList>
    </citation>
    <scope>NUCLEOTIDE SEQUENCE</scope>
    <source>
        <strain>ATCC 17588</strain>
    </source>
</reference>
<proteinExistence type="predicted"/>
<evidence type="ECO:0000313" key="2">
    <source>
        <dbReference type="Proteomes" id="UP000008932"/>
    </source>
</evidence>
<gene>
    <name evidence="1" type="ordered locus">PSTAB_3389</name>
</gene>
<sequence length="41" mass="4369">MTVESAGGILVASAFCDRLVVSLMSESFLKMQKGRTDGGLY</sequence>
<organism evidence="1 2">
    <name type="scientific">Stutzerimonas stutzeri (strain ATCC 17588 / DSM 5190 / CCUG 11256 / JCM 5965 / LMG 11199 / NBRC 14165 / NCIMB 11358 / Stanier 221)</name>
    <name type="common">Pseudomonas stutzeri</name>
    <dbReference type="NCBI Taxonomy" id="96563"/>
    <lineage>
        <taxon>Bacteria</taxon>
        <taxon>Pseudomonadati</taxon>
        <taxon>Pseudomonadota</taxon>
        <taxon>Gammaproteobacteria</taxon>
        <taxon>Pseudomonadales</taxon>
        <taxon>Pseudomonadaceae</taxon>
        <taxon>Stutzerimonas</taxon>
    </lineage>
</organism>
<dbReference type="KEGG" id="psz:PSTAB_3389"/>
<dbReference type="Proteomes" id="UP000008932">
    <property type="component" value="Chromosome"/>
</dbReference>
<name>F8GZM6_STUS2</name>
<reference evidence="1 2" key="1">
    <citation type="journal article" date="2011" name="J. Bacteriol.">
        <title>Complete Genome Sequence of the Type Strain Pseudomonas stutzeri CGMCC 1.1803.</title>
        <authorList>
            <person name="Chen M."/>
            <person name="Yan Y."/>
            <person name="Zhang W."/>
            <person name="Lu W."/>
            <person name="Wang J."/>
            <person name="Ping S."/>
            <person name="Lin M."/>
        </authorList>
    </citation>
    <scope>NUCLEOTIDE SEQUENCE [LARGE SCALE GENOMIC DNA]</scope>
    <source>
        <strain evidence="2">ATCC 17588 / DSM 5190 / CCUG 11256 / JCM 5965 / LMG 11199 / NCIMB 11358 / Stanier 221</strain>
    </source>
</reference>
<dbReference type="AlphaFoldDB" id="F8GZM6"/>
<dbReference type="EMBL" id="CP002881">
    <property type="protein sequence ID" value="AEJ06670.1"/>
    <property type="molecule type" value="Genomic_DNA"/>
</dbReference>
<reference evidence="2" key="3">
    <citation type="submission" date="2011-06" db="EMBL/GenBank/DDBJ databases">
        <title>Complete genome sequence of Pseudomonas stutzeri strain CGMCC 1.1803.</title>
        <authorList>
            <person name="Yan Y."/>
            <person name="Chen M."/>
            <person name="Lu W."/>
            <person name="Zhang W."/>
            <person name="Ping S."/>
            <person name="Lin M."/>
        </authorList>
    </citation>
    <scope>NUCLEOTIDE SEQUENCE [LARGE SCALE GENOMIC DNA]</scope>
    <source>
        <strain evidence="2">ATCC 17588 / DSM 5190 / CCUG 11256 / JCM 5965 / LMG 11199 / NCIMB 11358 / Stanier 221</strain>
    </source>
</reference>
<accession>F8GZM6</accession>
<evidence type="ECO:0000313" key="1">
    <source>
        <dbReference type="EMBL" id="AEJ06670.1"/>
    </source>
</evidence>
<protein>
    <submittedName>
        <fullName evidence="1">Uncharacterized protein</fullName>
    </submittedName>
</protein>